<evidence type="ECO:0000313" key="3">
    <source>
        <dbReference type="Proteomes" id="UP000603940"/>
    </source>
</evidence>
<dbReference type="EMBL" id="JACTUZ010000002">
    <property type="protein sequence ID" value="MBC9175632.1"/>
    <property type="molecule type" value="Genomic_DNA"/>
</dbReference>
<dbReference type="PANTHER" id="PTHR42928:SF5">
    <property type="entry name" value="BLR1237 PROTEIN"/>
    <property type="match status" value="1"/>
</dbReference>
<dbReference type="RefSeq" id="WP_187776794.1">
    <property type="nucleotide sequence ID" value="NZ_JACTUZ010000002.1"/>
</dbReference>
<evidence type="ECO:0000256" key="1">
    <source>
        <dbReference type="ARBA" id="ARBA00006987"/>
    </source>
</evidence>
<dbReference type="Pfam" id="PF03401">
    <property type="entry name" value="TctC"/>
    <property type="match status" value="1"/>
</dbReference>
<gene>
    <name evidence="2" type="ORF">IBL25_01560</name>
</gene>
<dbReference type="CDD" id="cd07012">
    <property type="entry name" value="PBP2_Bug_TTT"/>
    <property type="match status" value="1"/>
</dbReference>
<accession>A0ABR7R1T7</accession>
<evidence type="ECO:0000313" key="2">
    <source>
        <dbReference type="EMBL" id="MBC9175632.1"/>
    </source>
</evidence>
<comment type="caution">
    <text evidence="2">The sequence shown here is derived from an EMBL/GenBank/DDBJ whole genome shotgun (WGS) entry which is preliminary data.</text>
</comment>
<protein>
    <submittedName>
        <fullName evidence="2">Tripartite tricarboxylate transporter substrate binding protein</fullName>
    </submittedName>
</protein>
<dbReference type="PIRSF" id="PIRSF017082">
    <property type="entry name" value="YflP"/>
    <property type="match status" value="1"/>
</dbReference>
<dbReference type="Gene3D" id="3.40.190.10">
    <property type="entry name" value="Periplasmic binding protein-like II"/>
    <property type="match status" value="1"/>
</dbReference>
<keyword evidence="3" id="KW-1185">Reference proteome</keyword>
<dbReference type="InterPro" id="IPR042100">
    <property type="entry name" value="Bug_dom1"/>
</dbReference>
<organism evidence="2 3">
    <name type="scientific">Pseudoroseomonas ludipueritiae</name>
    <dbReference type="NCBI Taxonomy" id="198093"/>
    <lineage>
        <taxon>Bacteria</taxon>
        <taxon>Pseudomonadati</taxon>
        <taxon>Pseudomonadota</taxon>
        <taxon>Alphaproteobacteria</taxon>
        <taxon>Acetobacterales</taxon>
        <taxon>Acetobacteraceae</taxon>
        <taxon>Pseudoroseomonas</taxon>
    </lineage>
</organism>
<comment type="similarity">
    <text evidence="1">Belongs to the UPF0065 (bug) family.</text>
</comment>
<proteinExistence type="inferred from homology"/>
<reference evidence="2 3" key="1">
    <citation type="journal article" date="2009" name="Int. J. Syst. Evol. Microbiol.">
        <title>Transfer of Teichococcus ludipueritiae and Muricoccus roseus to the genus Roseomonas, as Roseomonas ludipueritiae comb. nov. and Roseomonas rosea comb. nov., respectively, and emended description of the genus Roseomonas.</title>
        <authorList>
            <person name="Sanchez-Porro C."/>
            <person name="Gallego V."/>
            <person name="Busse H.J."/>
            <person name="Kampfer P."/>
            <person name="Ventosa A."/>
        </authorList>
    </citation>
    <scope>NUCLEOTIDE SEQUENCE [LARGE SCALE GENOMIC DNA]</scope>
    <source>
        <strain evidence="2 3">DSM 14915</strain>
    </source>
</reference>
<dbReference type="PANTHER" id="PTHR42928">
    <property type="entry name" value="TRICARBOXYLATE-BINDING PROTEIN"/>
    <property type="match status" value="1"/>
</dbReference>
<dbReference type="Gene3D" id="3.40.190.150">
    <property type="entry name" value="Bordetella uptake gene, domain 1"/>
    <property type="match status" value="1"/>
</dbReference>
<sequence length="308" mass="32400">MGATPALAQANAHFARGRRFQIIVAGSAGSGVDITARFLASALEKEFPGTSFQVVNRPGAGIQVGLQALADAPKDGYTFGLISLPTAITVVLDTARRAGFTRDSFLAVANFSYDAGAIAVRADSPYKSLTDLIEAAKAKPRERTVGVVGPRGREHLDVIAMEQGSGASFTPVFHNDSSLALNTLLGGNIDAVQGSVGDFVTQVRAGRARVLAVFDNQESVFAPGVATAESQGFKIYTGTSRGFAFPAGVDPAVAATLSAAIGRVANAPEQKAKLQEMSIELRYMDQNQYGAYWTNETQRVAELMAKIP</sequence>
<dbReference type="SUPFAM" id="SSF53850">
    <property type="entry name" value="Periplasmic binding protein-like II"/>
    <property type="match status" value="1"/>
</dbReference>
<dbReference type="InterPro" id="IPR005064">
    <property type="entry name" value="BUG"/>
</dbReference>
<name>A0ABR7R1T7_9PROT</name>
<dbReference type="Proteomes" id="UP000603940">
    <property type="component" value="Unassembled WGS sequence"/>
</dbReference>